<evidence type="ECO:0000313" key="2">
    <source>
        <dbReference type="EMBL" id="ABG52464.1"/>
    </source>
</evidence>
<keyword evidence="1" id="KW-1133">Transmembrane helix</keyword>
<gene>
    <name evidence="2" type="ordered locus">Tery_3362</name>
</gene>
<feature type="transmembrane region" description="Helical" evidence="1">
    <location>
        <begin position="27"/>
        <end position="46"/>
    </location>
</feature>
<keyword evidence="1" id="KW-0812">Transmembrane</keyword>
<dbReference type="AlphaFoldDB" id="Q10Z60"/>
<proteinExistence type="predicted"/>
<protein>
    <submittedName>
        <fullName evidence="2">Uncharacterized protein</fullName>
    </submittedName>
</protein>
<feature type="transmembrane region" description="Helical" evidence="1">
    <location>
        <begin position="52"/>
        <end position="71"/>
    </location>
</feature>
<accession>Q10Z60</accession>
<dbReference type="KEGG" id="ter:Tery_3362"/>
<dbReference type="eggNOG" id="ENOG50338SB">
    <property type="taxonomic scope" value="Bacteria"/>
</dbReference>
<evidence type="ECO:0000256" key="1">
    <source>
        <dbReference type="SAM" id="Phobius"/>
    </source>
</evidence>
<name>Q10Z60_TRIEI</name>
<sequence length="77" mass="8578">MIFMLEIGLYSVKLLLKGKLLRDPLDFIKQVVLATTVGALLLIVMAQMETTLFLPIIISSLGTGILMPFLLKDMKLK</sequence>
<keyword evidence="1" id="KW-0472">Membrane</keyword>
<reference evidence="2" key="1">
    <citation type="submission" date="2006-06" db="EMBL/GenBank/DDBJ databases">
        <title>Complete sequence of Trichodesmium erythraeum IMS101.</title>
        <authorList>
            <consortium name="US DOE Joint Genome Institute"/>
            <person name="Copeland A."/>
            <person name="Lucas S."/>
            <person name="Lapidus A."/>
            <person name="Barry K."/>
            <person name="Detter J.C."/>
            <person name="Glavina del Rio T."/>
            <person name="Hammon N."/>
            <person name="Israni S."/>
            <person name="Dalin E."/>
            <person name="Tice H."/>
            <person name="Pitluck S."/>
            <person name="Kiss H."/>
            <person name="Munk A.C."/>
            <person name="Brettin T."/>
            <person name="Bruce D."/>
            <person name="Han C."/>
            <person name="Tapia R."/>
            <person name="Gilna P."/>
            <person name="Schmutz J."/>
            <person name="Larimer F."/>
            <person name="Land M."/>
            <person name="Hauser L."/>
            <person name="Kyrpides N."/>
            <person name="Kim E."/>
            <person name="Richardson P."/>
        </authorList>
    </citation>
    <scope>NUCLEOTIDE SEQUENCE [LARGE SCALE GENOMIC DNA]</scope>
    <source>
        <strain evidence="2">IMS101</strain>
    </source>
</reference>
<organism evidence="2">
    <name type="scientific">Trichodesmium erythraeum (strain IMS101)</name>
    <dbReference type="NCBI Taxonomy" id="203124"/>
    <lineage>
        <taxon>Bacteria</taxon>
        <taxon>Bacillati</taxon>
        <taxon>Cyanobacteriota</taxon>
        <taxon>Cyanophyceae</taxon>
        <taxon>Oscillatoriophycideae</taxon>
        <taxon>Oscillatoriales</taxon>
        <taxon>Microcoleaceae</taxon>
        <taxon>Trichodesmium</taxon>
    </lineage>
</organism>
<dbReference type="HOGENOM" id="CLU_200328_0_0_3"/>
<dbReference type="EMBL" id="CP000393">
    <property type="protein sequence ID" value="ABG52464.1"/>
    <property type="molecule type" value="Genomic_DNA"/>
</dbReference>